<dbReference type="Gene3D" id="2.160.20.80">
    <property type="entry name" value="E3 ubiquitin-protein ligase SopA"/>
    <property type="match status" value="1"/>
</dbReference>
<keyword evidence="2" id="KW-0472">Membrane</keyword>
<accession>A0A6S6T4K8</accession>
<proteinExistence type="predicted"/>
<feature type="transmembrane region" description="Helical" evidence="2">
    <location>
        <begin position="162"/>
        <end position="183"/>
    </location>
</feature>
<evidence type="ECO:0000313" key="3">
    <source>
        <dbReference type="EMBL" id="CAA6810380.1"/>
    </source>
</evidence>
<feature type="transmembrane region" description="Helical" evidence="2">
    <location>
        <begin position="83"/>
        <end position="105"/>
    </location>
</feature>
<evidence type="ECO:0008006" key="4">
    <source>
        <dbReference type="Google" id="ProtNLM"/>
    </source>
</evidence>
<feature type="transmembrane region" description="Helical" evidence="2">
    <location>
        <begin position="117"/>
        <end position="150"/>
    </location>
</feature>
<dbReference type="SUPFAM" id="SSF141571">
    <property type="entry name" value="Pentapeptide repeat-like"/>
    <property type="match status" value="1"/>
</dbReference>
<organism evidence="3">
    <name type="scientific">uncultured Sulfurovum sp</name>
    <dbReference type="NCBI Taxonomy" id="269237"/>
    <lineage>
        <taxon>Bacteria</taxon>
        <taxon>Pseudomonadati</taxon>
        <taxon>Campylobacterota</taxon>
        <taxon>Epsilonproteobacteria</taxon>
        <taxon>Campylobacterales</taxon>
        <taxon>Sulfurovaceae</taxon>
        <taxon>Sulfurovum</taxon>
        <taxon>environmental samples</taxon>
    </lineage>
</organism>
<dbReference type="AlphaFoldDB" id="A0A6S6T4K8"/>
<feature type="coiled-coil region" evidence="1">
    <location>
        <begin position="226"/>
        <end position="262"/>
    </location>
</feature>
<dbReference type="Pfam" id="PF00805">
    <property type="entry name" value="Pentapeptide"/>
    <property type="match status" value="1"/>
</dbReference>
<reference evidence="3" key="1">
    <citation type="submission" date="2020-01" db="EMBL/GenBank/DDBJ databases">
        <authorList>
            <person name="Meier V. D."/>
            <person name="Meier V D."/>
        </authorList>
    </citation>
    <scope>NUCLEOTIDE SEQUENCE</scope>
    <source>
        <strain evidence="3">HLG_WM_MAG_01</strain>
    </source>
</reference>
<feature type="transmembrane region" description="Helical" evidence="2">
    <location>
        <begin position="341"/>
        <end position="364"/>
    </location>
</feature>
<gene>
    <name evidence="3" type="ORF">HELGO_WM59</name>
</gene>
<dbReference type="InterPro" id="IPR001646">
    <property type="entry name" value="5peptide_repeat"/>
</dbReference>
<keyword evidence="2" id="KW-1133">Transmembrane helix</keyword>
<feature type="transmembrane region" description="Helical" evidence="2">
    <location>
        <begin position="299"/>
        <end position="321"/>
    </location>
</feature>
<dbReference type="EMBL" id="CACVAS010000058">
    <property type="protein sequence ID" value="CAA6810380.1"/>
    <property type="molecule type" value="Genomic_DNA"/>
</dbReference>
<protein>
    <recommendedName>
        <fullName evidence="4">Pentapeptide repeat family protein</fullName>
    </recommendedName>
</protein>
<name>A0A6S6T4K8_9BACT</name>
<evidence type="ECO:0000256" key="2">
    <source>
        <dbReference type="SAM" id="Phobius"/>
    </source>
</evidence>
<keyword evidence="2" id="KW-0812">Transmembrane</keyword>
<evidence type="ECO:0000256" key="1">
    <source>
        <dbReference type="SAM" id="Coils"/>
    </source>
</evidence>
<keyword evidence="1" id="KW-0175">Coiled coil</keyword>
<sequence length="458" mass="51225">MALWYDKKAYALLKKCSENQDLTEWNTYREETKQAPVNLRFANLRDFYLRDADLREVDLRGADLRRAKCHGADVAHANISVSFYWLIFFGAIIVSALFMFTLYTAGIEKDILEDTTAFVTFVAAFVVGVGVVGVGVGVVGVGVVGVGVGVVSVDAGIRVVDVGGGITVATVLIFVVVAIKNVIDKIQSFNSEFIAYAKNPEEAIGFPIIYLKGIAVPLSAHLDQEITVVKELLKKEQDDKEKQELQNKLEKLEDEKETKLIAEAHAATQQRKIQNALIHILKPYAYIERNISKLRRHNYFFYGVIMMLLSTFIYALLTHYLDARSSQFLSVLDKEVVSFGSIFGVILFYATPVLFGMSIIVYAISQINKNIQNMESMQAQRRSIEVLQSTLLAQTEITDVSDDEIKALTQALQKGALERMFGKDKPVENVPKETNSYREKLMVNNLSKVLTQALKSPK</sequence>